<evidence type="ECO:0000313" key="1">
    <source>
        <dbReference type="EMBL" id="CAJ1968025.1"/>
    </source>
</evidence>
<name>A0AA86SNN1_9FABA</name>
<dbReference type="Gene3D" id="3.40.1190.20">
    <property type="match status" value="1"/>
</dbReference>
<evidence type="ECO:0000313" key="2">
    <source>
        <dbReference type="Proteomes" id="UP001189624"/>
    </source>
</evidence>
<gene>
    <name evidence="1" type="ORF">AYBTSS11_LOCUS21493</name>
</gene>
<sequence length="186" mass="20015">MQNCPPSPYSGFSKLDKSSPLCAVHFPSLPASVVRLTGAGDCLVGGTLTSICAGLDIMLSVSVGIAMAKAAIEAEANVPNSFNLSVIADEAKTREHVDHVPLILFCVTKFTNKLLHDRIYIPFAGLKPGRIRRKIGASAIPSSVTLLRERLRKAYPGEFDLTCRFLSAFSSLAEFSRLAVPVRLRG</sequence>
<dbReference type="Gramene" id="rna-AYBTSS11_LOCUS21493">
    <property type="protein sequence ID" value="CAJ1968025.1"/>
    <property type="gene ID" value="gene-AYBTSS11_LOCUS21493"/>
</dbReference>
<proteinExistence type="predicted"/>
<dbReference type="AlphaFoldDB" id="A0AA86SNN1"/>
<dbReference type="InterPro" id="IPR029056">
    <property type="entry name" value="Ribokinase-like"/>
</dbReference>
<protein>
    <recommendedName>
        <fullName evidence="3">Carbohydrate kinase PfkB domain-containing protein</fullName>
    </recommendedName>
</protein>
<evidence type="ECO:0008006" key="3">
    <source>
        <dbReference type="Google" id="ProtNLM"/>
    </source>
</evidence>
<keyword evidence="2" id="KW-1185">Reference proteome</keyword>
<dbReference type="Proteomes" id="UP001189624">
    <property type="component" value="Chromosome 7"/>
</dbReference>
<organism evidence="1 2">
    <name type="scientific">Sphenostylis stenocarpa</name>
    <dbReference type="NCBI Taxonomy" id="92480"/>
    <lineage>
        <taxon>Eukaryota</taxon>
        <taxon>Viridiplantae</taxon>
        <taxon>Streptophyta</taxon>
        <taxon>Embryophyta</taxon>
        <taxon>Tracheophyta</taxon>
        <taxon>Spermatophyta</taxon>
        <taxon>Magnoliopsida</taxon>
        <taxon>eudicotyledons</taxon>
        <taxon>Gunneridae</taxon>
        <taxon>Pentapetalae</taxon>
        <taxon>rosids</taxon>
        <taxon>fabids</taxon>
        <taxon>Fabales</taxon>
        <taxon>Fabaceae</taxon>
        <taxon>Papilionoideae</taxon>
        <taxon>50 kb inversion clade</taxon>
        <taxon>NPAAA clade</taxon>
        <taxon>indigoferoid/millettioid clade</taxon>
        <taxon>Phaseoleae</taxon>
        <taxon>Sphenostylis</taxon>
    </lineage>
</organism>
<reference evidence="1" key="1">
    <citation type="submission" date="2023-10" db="EMBL/GenBank/DDBJ databases">
        <authorList>
            <person name="Domelevo Entfellner J.-B."/>
        </authorList>
    </citation>
    <scope>NUCLEOTIDE SEQUENCE</scope>
</reference>
<accession>A0AA86SNN1</accession>
<dbReference type="SUPFAM" id="SSF53613">
    <property type="entry name" value="Ribokinase-like"/>
    <property type="match status" value="1"/>
</dbReference>
<dbReference type="EMBL" id="OY731404">
    <property type="protein sequence ID" value="CAJ1968025.1"/>
    <property type="molecule type" value="Genomic_DNA"/>
</dbReference>